<reference evidence="2 3" key="1">
    <citation type="submission" date="2016-11" db="EMBL/GenBank/DDBJ databases">
        <title>Study of marine rhodopsin-containing bacteria.</title>
        <authorList>
            <person name="Yoshizawa S."/>
            <person name="Kumagai Y."/>
            <person name="Kogure K."/>
        </authorList>
    </citation>
    <scope>NUCLEOTIDE SEQUENCE [LARGE SCALE GENOMIC DNA]</scope>
    <source>
        <strain evidence="2 3">SAORIC-28</strain>
    </source>
</reference>
<dbReference type="Proteomes" id="UP000216339">
    <property type="component" value="Unassembled WGS sequence"/>
</dbReference>
<comment type="caution">
    <text evidence="2">The sequence shown here is derived from an EMBL/GenBank/DDBJ whole genome shotgun (WGS) entry which is preliminary data.</text>
</comment>
<keyword evidence="3" id="KW-1185">Reference proteome</keyword>
<dbReference type="RefSeq" id="WP_095509788.1">
    <property type="nucleotide sequence ID" value="NZ_MQWD01000001.1"/>
</dbReference>
<evidence type="ECO:0000256" key="1">
    <source>
        <dbReference type="SAM" id="Coils"/>
    </source>
</evidence>
<dbReference type="EMBL" id="MQWD01000001">
    <property type="protein sequence ID" value="PAP76147.1"/>
    <property type="molecule type" value="Genomic_DNA"/>
</dbReference>
<evidence type="ECO:0000313" key="3">
    <source>
        <dbReference type="Proteomes" id="UP000216339"/>
    </source>
</evidence>
<proteinExistence type="predicted"/>
<evidence type="ECO:0000313" key="2">
    <source>
        <dbReference type="EMBL" id="PAP76147.1"/>
    </source>
</evidence>
<name>A0A271IYI7_9BACT</name>
<sequence>MIGRLIALAVLGFVGITALSASSGGSTASQATPYRTPADVRASLDRALVAEHDAAVEAERRRRYEAGEMGAAERMAYEAELEEARRRREAVAAAAAAARLRNLQRQRSGGGYSGGK</sequence>
<feature type="coiled-coil region" evidence="1">
    <location>
        <begin position="74"/>
        <end position="101"/>
    </location>
</feature>
<protein>
    <submittedName>
        <fullName evidence="2">Uncharacterized protein</fullName>
    </submittedName>
</protein>
<keyword evidence="1" id="KW-0175">Coiled coil</keyword>
<organism evidence="2 3">
    <name type="scientific">Rubrivirga marina</name>
    <dbReference type="NCBI Taxonomy" id="1196024"/>
    <lineage>
        <taxon>Bacteria</taxon>
        <taxon>Pseudomonadati</taxon>
        <taxon>Rhodothermota</taxon>
        <taxon>Rhodothermia</taxon>
        <taxon>Rhodothermales</taxon>
        <taxon>Rubricoccaceae</taxon>
        <taxon>Rubrivirga</taxon>
    </lineage>
</organism>
<gene>
    <name evidence="2" type="ORF">BSZ37_06650</name>
</gene>
<accession>A0A271IYI7</accession>
<dbReference type="AlphaFoldDB" id="A0A271IYI7"/>